<dbReference type="AlphaFoldDB" id="A0A2T0WV99"/>
<organism evidence="1 2">
    <name type="scientific">Mongoliibacter ruber</name>
    <dbReference type="NCBI Taxonomy" id="1750599"/>
    <lineage>
        <taxon>Bacteria</taxon>
        <taxon>Pseudomonadati</taxon>
        <taxon>Bacteroidota</taxon>
        <taxon>Cytophagia</taxon>
        <taxon>Cytophagales</taxon>
        <taxon>Cyclobacteriaceae</taxon>
        <taxon>Mongoliibacter</taxon>
    </lineage>
</organism>
<sequence length="136" mass="16215">MITVYDNAHFVLIKVFDKKGGNLLQIIRWDDMRFEIRNKWDWYFKYRAALAQVQHPKAHVEFKWGHCESSQKTLDQQKINKLRAKKGKVTEYKNKLAKVVTKWDSLFPIEEDQRYINTINKIASLEAELKVMEADL</sequence>
<reference evidence="1 2" key="1">
    <citation type="submission" date="2018-03" db="EMBL/GenBank/DDBJ databases">
        <title>Genomic Encyclopedia of Archaeal and Bacterial Type Strains, Phase II (KMG-II): from individual species to whole genera.</title>
        <authorList>
            <person name="Goeker M."/>
        </authorList>
    </citation>
    <scope>NUCLEOTIDE SEQUENCE [LARGE SCALE GENOMIC DNA]</scope>
    <source>
        <strain evidence="1 2">DSM 27929</strain>
    </source>
</reference>
<accession>A0A2T0WV99</accession>
<gene>
    <name evidence="1" type="ORF">CLW00_101263</name>
</gene>
<dbReference type="RefSeq" id="WP_106131839.1">
    <property type="nucleotide sequence ID" value="NZ_PVTR01000001.1"/>
</dbReference>
<protein>
    <submittedName>
        <fullName evidence="1">Uncharacterized protein</fullName>
    </submittedName>
</protein>
<evidence type="ECO:0000313" key="1">
    <source>
        <dbReference type="EMBL" id="PRY90599.1"/>
    </source>
</evidence>
<name>A0A2T0WV99_9BACT</name>
<dbReference type="OrthoDB" id="1454043at2"/>
<evidence type="ECO:0000313" key="2">
    <source>
        <dbReference type="Proteomes" id="UP000238157"/>
    </source>
</evidence>
<keyword evidence="2" id="KW-1185">Reference proteome</keyword>
<proteinExistence type="predicted"/>
<dbReference type="EMBL" id="PVTR01000001">
    <property type="protein sequence ID" value="PRY90599.1"/>
    <property type="molecule type" value="Genomic_DNA"/>
</dbReference>
<comment type="caution">
    <text evidence="1">The sequence shown here is derived from an EMBL/GenBank/DDBJ whole genome shotgun (WGS) entry which is preliminary data.</text>
</comment>
<dbReference type="Proteomes" id="UP000238157">
    <property type="component" value="Unassembled WGS sequence"/>
</dbReference>